<dbReference type="InterPro" id="IPR006428">
    <property type="entry name" value="Portal_SPP1-type"/>
</dbReference>
<feature type="compositionally biased region" description="Polar residues" evidence="1">
    <location>
        <begin position="479"/>
        <end position="488"/>
    </location>
</feature>
<reference evidence="2" key="1">
    <citation type="journal article" date="2021" name="Proc. Natl. Acad. Sci. U.S.A.">
        <title>A Catalog of Tens of Thousands of Viruses from Human Metagenomes Reveals Hidden Associations with Chronic Diseases.</title>
        <authorList>
            <person name="Tisza M.J."/>
            <person name="Buck C.B."/>
        </authorList>
    </citation>
    <scope>NUCLEOTIDE SEQUENCE</scope>
    <source>
        <strain evidence="2">CtNQr16</strain>
    </source>
</reference>
<sequence length="500" mass="58053">MAIYIDPDVVQDIDNINSSVFRYLIKKHKEYCHKLQKNYDYYLGKHKILSSDMEDTEKVRVFSNYAKYVVDISTGYYLGEPVKYNSDKANKNKQKKEILNAGIQASIQNGAVRQYDWEESKQIDISRAIDVYDNQTISECDAKIAKHIGIFGEAYELEYANNKENPEPRTTVVDPRNCIMVRDNTVEHNKLFAIVYQQQEDLGEVKYYDVTVYTDHNMKKYRSTNLEDFEFKPIVGSEAEHYFGEVPIVEYQNNDERQGDFEQCIPLIDGLNELLSDRITDKKKFVNSLLAMFGITLDDDDIKILNKERFLDGIPLDARIEYIQKVFDEASMNVLCNDIIREIHKMTLTVDMTDNNFAGNSSGQALMLKLMTMNILVKSKMRSFEKGLKKRFEMYNHWLTIKGEMVPIDKKELDIIFTIAMPIDKAEIVNMVTSLQGIVDNKTLISQLWFVKDVDEVLENLKIQKKEAQQEYLDSFGLTKSTEQYGEESNNKSQEEKADE</sequence>
<accession>A0A8S5MBI5</accession>
<name>A0A8S5MBI5_9CAUD</name>
<organism evidence="2">
    <name type="scientific">Myoviridae sp. ctNQr16</name>
    <dbReference type="NCBI Taxonomy" id="2826644"/>
    <lineage>
        <taxon>Viruses</taxon>
        <taxon>Duplodnaviria</taxon>
        <taxon>Heunggongvirae</taxon>
        <taxon>Uroviricota</taxon>
        <taxon>Caudoviricetes</taxon>
    </lineage>
</organism>
<dbReference type="NCBIfam" id="TIGR01538">
    <property type="entry name" value="portal_SPP1"/>
    <property type="match status" value="1"/>
</dbReference>
<feature type="compositionally biased region" description="Basic and acidic residues" evidence="1">
    <location>
        <begin position="489"/>
        <end position="500"/>
    </location>
</feature>
<dbReference type="InterPro" id="IPR021145">
    <property type="entry name" value="Portal_protein_SPP1_Gp6-like"/>
</dbReference>
<dbReference type="Pfam" id="PF05133">
    <property type="entry name" value="SPP1_portal"/>
    <property type="match status" value="1"/>
</dbReference>
<proteinExistence type="predicted"/>
<dbReference type="EMBL" id="BK014863">
    <property type="protein sequence ID" value="DAD79299.1"/>
    <property type="molecule type" value="Genomic_DNA"/>
</dbReference>
<feature type="region of interest" description="Disordered" evidence="1">
    <location>
        <begin position="479"/>
        <end position="500"/>
    </location>
</feature>
<protein>
    <submittedName>
        <fullName evidence="2">PORTAL PROTEIN</fullName>
    </submittedName>
</protein>
<evidence type="ECO:0000313" key="2">
    <source>
        <dbReference type="EMBL" id="DAD79299.1"/>
    </source>
</evidence>
<evidence type="ECO:0000256" key="1">
    <source>
        <dbReference type="SAM" id="MobiDB-lite"/>
    </source>
</evidence>